<sequence>MALILMVIHGTDGDVLPFVRVGRALCARGHDVTVLTHAYYRTAVHRAGLDLVAVDTVAEYERYLADAAGQFGETDIAQFRRHFDRTGLFDQLLLECREMLRLHRPQQTVLVGAPISGQSVLTAAEALDAPAVCLAASPFQLMALPGVAGVYRQVLADGVDAARAAIGLGPVTDWPGWMSSARRYVGLWPAWFDAAGPPAPAGTDLAGFVLADEDAPDDVPPGARELLAGDVAPVLVTGGTGRLLQRRFYRTAVDAIRALGRPALLAVRHGDLVPDPLPPGVHRFARLPFRAVMPRAAAVVHHGGIGTLGRALAAGTPQVAMAAGLDRPDNARRLAAYGVGRWLPEQDWTADAVAAALRAAIDDPPPAVPDPLAATSVDRAADAVESVLPDLTRRPETPLSRS</sequence>
<dbReference type="CDD" id="cd03784">
    <property type="entry name" value="GT1_Gtf-like"/>
    <property type="match status" value="1"/>
</dbReference>
<evidence type="ECO:0000259" key="1">
    <source>
        <dbReference type="Pfam" id="PF06722"/>
    </source>
</evidence>
<accession>A0A810N8K3</accession>
<dbReference type="Proteomes" id="UP000680866">
    <property type="component" value="Chromosome"/>
</dbReference>
<protein>
    <submittedName>
        <fullName evidence="2">Glycosyl transferase family 1</fullName>
    </submittedName>
</protein>
<dbReference type="InterPro" id="IPR050426">
    <property type="entry name" value="Glycosyltransferase_28"/>
</dbReference>
<dbReference type="Gene3D" id="3.40.50.2000">
    <property type="entry name" value="Glycogen Phosphorylase B"/>
    <property type="match status" value="2"/>
</dbReference>
<organism evidence="2 3">
    <name type="scientific">Polymorphospora rubra</name>
    <dbReference type="NCBI Taxonomy" id="338584"/>
    <lineage>
        <taxon>Bacteria</taxon>
        <taxon>Bacillati</taxon>
        <taxon>Actinomycetota</taxon>
        <taxon>Actinomycetes</taxon>
        <taxon>Micromonosporales</taxon>
        <taxon>Micromonosporaceae</taxon>
        <taxon>Polymorphospora</taxon>
    </lineage>
</organism>
<dbReference type="Pfam" id="PF06722">
    <property type="entry name" value="EryCIII-like_C"/>
    <property type="match status" value="1"/>
</dbReference>
<dbReference type="InterPro" id="IPR010610">
    <property type="entry name" value="EryCIII-like_C"/>
</dbReference>
<dbReference type="GO" id="GO:0016758">
    <property type="term" value="F:hexosyltransferase activity"/>
    <property type="evidence" value="ECO:0007669"/>
    <property type="project" value="UniProtKB-ARBA"/>
</dbReference>
<evidence type="ECO:0000313" key="3">
    <source>
        <dbReference type="Proteomes" id="UP000680866"/>
    </source>
</evidence>
<evidence type="ECO:0000313" key="2">
    <source>
        <dbReference type="EMBL" id="BCJ69360.1"/>
    </source>
</evidence>
<dbReference type="GO" id="GO:0008194">
    <property type="term" value="F:UDP-glycosyltransferase activity"/>
    <property type="evidence" value="ECO:0007669"/>
    <property type="project" value="InterPro"/>
</dbReference>
<proteinExistence type="predicted"/>
<dbReference type="KEGG" id="pry:Prubr_63810"/>
<feature type="domain" description="Erythromycin biosynthesis protein CIII-like C-terminal" evidence="1">
    <location>
        <begin position="276"/>
        <end position="365"/>
    </location>
</feature>
<dbReference type="GO" id="GO:0017000">
    <property type="term" value="P:antibiotic biosynthetic process"/>
    <property type="evidence" value="ECO:0007669"/>
    <property type="project" value="UniProtKB-ARBA"/>
</dbReference>
<dbReference type="PANTHER" id="PTHR48050:SF13">
    <property type="entry name" value="STEROL 3-BETA-GLUCOSYLTRANSFERASE UGT80A2"/>
    <property type="match status" value="1"/>
</dbReference>
<name>A0A810N8K3_9ACTN</name>
<dbReference type="EMBL" id="AP023359">
    <property type="protein sequence ID" value="BCJ69360.1"/>
    <property type="molecule type" value="Genomic_DNA"/>
</dbReference>
<dbReference type="AlphaFoldDB" id="A0A810N8K3"/>
<gene>
    <name evidence="2" type="primary">rhlB-2</name>
    <name evidence="2" type="ORF">Prubr_63810</name>
</gene>
<keyword evidence="2" id="KW-0808">Transferase</keyword>
<dbReference type="PANTHER" id="PTHR48050">
    <property type="entry name" value="STEROL 3-BETA-GLUCOSYLTRANSFERASE"/>
    <property type="match status" value="1"/>
</dbReference>
<dbReference type="InterPro" id="IPR002213">
    <property type="entry name" value="UDP_glucos_trans"/>
</dbReference>
<keyword evidence="3" id="KW-1185">Reference proteome</keyword>
<reference evidence="2" key="1">
    <citation type="submission" date="2020-08" db="EMBL/GenBank/DDBJ databases">
        <title>Whole genome shotgun sequence of Polymorphospora rubra NBRC 101157.</title>
        <authorList>
            <person name="Komaki H."/>
            <person name="Tamura T."/>
        </authorList>
    </citation>
    <scope>NUCLEOTIDE SEQUENCE</scope>
    <source>
        <strain evidence="2">NBRC 101157</strain>
    </source>
</reference>
<dbReference type="SUPFAM" id="SSF53756">
    <property type="entry name" value="UDP-Glycosyltransferase/glycogen phosphorylase"/>
    <property type="match status" value="1"/>
</dbReference>
<dbReference type="RefSeq" id="WP_212818588.1">
    <property type="nucleotide sequence ID" value="NZ_AP023359.1"/>
</dbReference>